<evidence type="ECO:0000256" key="2">
    <source>
        <dbReference type="ARBA" id="ARBA00004651"/>
    </source>
</evidence>
<keyword evidence="7 14" id="KW-0472">Membrane</keyword>
<dbReference type="GO" id="GO:0070062">
    <property type="term" value="C:extracellular exosome"/>
    <property type="evidence" value="ECO:0007669"/>
    <property type="project" value="TreeGrafter"/>
</dbReference>
<name>A0A1W6S9V0_LSDV</name>
<comment type="similarity">
    <text evidence="12">Belongs to the orthopoxvirus OPG166 protein family.</text>
</comment>
<feature type="transmembrane region" description="Helical" evidence="14">
    <location>
        <begin position="256"/>
        <end position="277"/>
    </location>
</feature>
<feature type="transmembrane region" description="Helical" evidence="14">
    <location>
        <begin position="126"/>
        <end position="146"/>
    </location>
</feature>
<reference evidence="21" key="5">
    <citation type="submission" date="2020-01" db="EMBL/GenBank/DDBJ databases">
        <title>Complete genome sequences of the Lumpy Skin Disease virus Pendik isolate.</title>
        <authorList>
            <person name="Uzar S."/>
            <person name="Sarac F."/>
            <person name="Gulyaz V."/>
            <person name="Enul H."/>
        </authorList>
    </citation>
    <scope>NUCLEOTIDE SEQUENCE [LARGE SCALE GENOMIC DNA]</scope>
    <source>
        <strain evidence="21">Pendik</strain>
    </source>
</reference>
<reference evidence="17" key="3">
    <citation type="journal article" date="2017" name="Genome Announc.">
        <title>Complete Genome Sequence of Lumpy Skin Disease Virus Isolate SERBIA/Bujanovac/2016, Detected during an Outbreak in the Balkan Area.</title>
        <authorList>
            <person name="Toplak I."/>
            <person name="Petrovic T."/>
            <person name="Vidanovic D."/>
            <person name="Lazic S."/>
            <person name="Sekler M."/>
            <person name="Manic M."/>
            <person name="Petrovic M."/>
            <person name="Kuhar U."/>
        </authorList>
    </citation>
    <scope>NUCLEOTIDE SEQUENCE [LARGE SCALE GENOMIC DNA]</scope>
    <source>
        <strain evidence="17">SERBIA/Bujanovac/2016</strain>
    </source>
</reference>
<dbReference type="Proteomes" id="UP000427849">
    <property type="component" value="Segment"/>
</dbReference>
<dbReference type="GO" id="GO:0050766">
    <property type="term" value="P:positive regulation of phagocytosis"/>
    <property type="evidence" value="ECO:0007669"/>
    <property type="project" value="InterPro"/>
</dbReference>
<evidence type="ECO:0000256" key="12">
    <source>
        <dbReference type="ARBA" id="ARBA00034763"/>
    </source>
</evidence>
<protein>
    <recommendedName>
        <fullName evidence="3">Leukocyte surface antigen CD47</fullName>
    </recommendedName>
    <alternativeName>
        <fullName evidence="10">Integrin-associated protein</fullName>
    </alternativeName>
    <alternativeName>
        <fullName evidence="13">Protein OPG166</fullName>
    </alternativeName>
</protein>
<dbReference type="Proteomes" id="UP000502008">
    <property type="component" value="Segment"/>
</dbReference>
<gene>
    <name evidence="16" type="primary">LD128</name>
    <name evidence="19" type="ORF">LD129</name>
</gene>
<dbReference type="InterPro" id="IPR013147">
    <property type="entry name" value="CD47-like_TM"/>
</dbReference>
<dbReference type="Proteomes" id="UP000316129">
    <property type="component" value="Segment"/>
</dbReference>
<reference evidence="19 22" key="4">
    <citation type="submission" date="2019-11" db="EMBL/GenBank/DDBJ databases">
        <title>Complete Genome Sequence of the Lumpy Skin Disease Virus Isolated from the 2016 Outbreak in Kazakhstan.</title>
        <authorList>
            <person name="Mathijs E."/>
            <person name="Vandenbussche F."/>
            <person name="Saduakassova M."/>
            <person name="Kabduldanov T."/>
            <person name="Haegeman A."/>
            <person name="Aerts L."/>
            <person name="Kyzaibayev T."/>
            <person name="Sultanov A."/>
            <person name="Van Borm S."/>
            <person name="De Clercq K."/>
        </authorList>
    </citation>
    <scope>NUCLEOTIDE SEQUENCE [LARGE SCALE GENOMIC DNA]</scope>
    <source>
        <strain evidence="19 22">Kubash/KAZ/16</strain>
    </source>
</reference>
<dbReference type="InterPro" id="IPR013270">
    <property type="entry name" value="CD47_Vset"/>
</dbReference>
<evidence type="ECO:0000256" key="3">
    <source>
        <dbReference type="ARBA" id="ARBA00015454"/>
    </source>
</evidence>
<dbReference type="Pfam" id="PF04549">
    <property type="entry name" value="CD47"/>
    <property type="match status" value="1"/>
</dbReference>
<proteinExistence type="inferred from homology"/>
<keyword evidence="4 14" id="KW-0812">Transmembrane</keyword>
<evidence type="ECO:0000313" key="17">
    <source>
        <dbReference type="EMBL" id="ART89454.1"/>
    </source>
</evidence>
<dbReference type="Proteomes" id="UP000316259">
    <property type="component" value="Segment"/>
</dbReference>
<dbReference type="EMBL" id="KY702007">
    <property type="protein sequence ID" value="ART89454.1"/>
    <property type="molecule type" value="Genomic_DNA"/>
</dbReference>
<evidence type="ECO:0000256" key="14">
    <source>
        <dbReference type="SAM" id="Phobius"/>
    </source>
</evidence>
<dbReference type="Proteomes" id="UP000500700">
    <property type="component" value="Segment"/>
</dbReference>
<evidence type="ECO:0000256" key="11">
    <source>
        <dbReference type="ARBA" id="ARBA00034660"/>
    </source>
</evidence>
<dbReference type="EMBL" id="MT130502">
    <property type="protein sequence ID" value="QIM58582.1"/>
    <property type="molecule type" value="Genomic_DNA"/>
</dbReference>
<feature type="domain" description="Ig-like" evidence="15">
    <location>
        <begin position="40"/>
        <end position="110"/>
    </location>
</feature>
<dbReference type="EMBL" id="MN642592">
    <property type="protein sequence ID" value="QGM12581.1"/>
    <property type="molecule type" value="Genomic_DNA"/>
</dbReference>
<organism evidence="16">
    <name type="scientific">Lumpy skin disease virus</name>
    <name type="common">LSDV</name>
    <dbReference type="NCBI Taxonomy" id="59509"/>
    <lineage>
        <taxon>Viruses</taxon>
        <taxon>Varidnaviria</taxon>
        <taxon>Bamfordvirae</taxon>
        <taxon>Nucleocytoviricota</taxon>
        <taxon>Pokkesviricetes</taxon>
        <taxon>Chitovirales</taxon>
        <taxon>Poxviridae</taxon>
        <taxon>Chordopoxvirinae</taxon>
        <taxon>Capripoxvirus</taxon>
        <taxon>Capripoxvirus lumpyskinpox</taxon>
    </lineage>
</organism>
<keyword evidence="8" id="KW-0325">Glycoprotein</keyword>
<dbReference type="Pfam" id="PF08204">
    <property type="entry name" value="V-set_CD47"/>
    <property type="match status" value="1"/>
</dbReference>
<dbReference type="GO" id="GO:0070053">
    <property type="term" value="F:thrombospondin receptor activity"/>
    <property type="evidence" value="ECO:0007669"/>
    <property type="project" value="InterPro"/>
</dbReference>
<dbReference type="SUPFAM" id="SSF48726">
    <property type="entry name" value="Immunoglobulin"/>
    <property type="match status" value="1"/>
</dbReference>
<organismHost>
    <name type="scientific">Bos taurus</name>
    <name type="common">Bovine</name>
    <dbReference type="NCBI Taxonomy" id="9913"/>
</organismHost>
<keyword evidence="6 14" id="KW-1133">Transmembrane helix</keyword>
<dbReference type="PANTHER" id="PTHR10613:SF0">
    <property type="entry name" value="LEUKOCYTE SURFACE ANTIGEN CD47"/>
    <property type="match status" value="1"/>
</dbReference>
<dbReference type="PROSITE" id="PS50835">
    <property type="entry name" value="IG_LIKE"/>
    <property type="match status" value="1"/>
</dbReference>
<dbReference type="GO" id="GO:0005886">
    <property type="term" value="C:plasma membrane"/>
    <property type="evidence" value="ECO:0007669"/>
    <property type="project" value="UniProtKB-SubCell"/>
</dbReference>
<sequence>MFYFKKKKVNIIFLFLTIYINSSFSISENKVSSINYSKCNKTIVIDCNINHFVKYNENVTINWFFNNYPLFKKNNTNTQKLILDFSKYLYGNYTCYVINNNNILLKETIQLKYIIKWLNEKEINTVVIMLSIYVIILWGKIIATTIKFKLSFKKDKKIIYLYYYIGFVITLIMLLGQYMIGLNTNNIFIRILGTSFIQVSIFIFIILQIIFFKKKFKNTLSLITVFLLHFISYIISLIMFTMSLIGCYNEIYGKVIVYKLLLVIIFEFISLLSLFIFSLNTSIKYRKLHIIEDENLLFSIE</sequence>
<evidence type="ECO:0000256" key="1">
    <source>
        <dbReference type="ARBA" id="ARBA00004301"/>
    </source>
</evidence>
<dbReference type="EMBL" id="KX894508">
    <property type="protein sequence ID" value="ATG80315.1"/>
    <property type="molecule type" value="Genomic_DNA"/>
</dbReference>
<evidence type="ECO:0000313" key="16">
    <source>
        <dbReference type="EMBL" id="ARO77436.1"/>
    </source>
</evidence>
<evidence type="ECO:0000259" key="15">
    <source>
        <dbReference type="PROSITE" id="PS50835"/>
    </source>
</evidence>
<evidence type="ECO:0000313" key="22">
    <source>
        <dbReference type="Proteomes" id="UP000427849"/>
    </source>
</evidence>
<dbReference type="PANTHER" id="PTHR10613">
    <property type="entry name" value="LEUKOCYTE SURFACE ANTIGEN CD47"/>
    <property type="match status" value="1"/>
</dbReference>
<dbReference type="InterPro" id="IPR007110">
    <property type="entry name" value="Ig-like_dom"/>
</dbReference>
<evidence type="ECO:0000256" key="6">
    <source>
        <dbReference type="ARBA" id="ARBA00022989"/>
    </source>
</evidence>
<evidence type="ECO:0000256" key="5">
    <source>
        <dbReference type="ARBA" id="ARBA00022870"/>
    </source>
</evidence>
<reference evidence="20 23" key="6">
    <citation type="submission" date="2020-02" db="EMBL/GenBank/DDBJ databases">
        <authorList>
            <person name="Orynbayev M."/>
            <person name="Nissanova R."/>
            <person name="Sultankulova K."/>
            <person name="Kozhabergenov N."/>
        </authorList>
    </citation>
    <scope>NUCLEOTIDE SEQUENCE [LARGE SCALE GENOMIC DNA]</scope>
    <source>
        <strain evidence="20 23">Neethling-RIBSP vaccine</strain>
    </source>
</reference>
<evidence type="ECO:0000256" key="10">
    <source>
        <dbReference type="ARBA" id="ARBA00033289"/>
    </source>
</evidence>
<dbReference type="InterPro" id="IPR006704">
    <property type="entry name" value="CD47"/>
</dbReference>
<evidence type="ECO:0000256" key="13">
    <source>
        <dbReference type="ARBA" id="ARBA00034880"/>
    </source>
</evidence>
<evidence type="ECO:0000256" key="9">
    <source>
        <dbReference type="ARBA" id="ARBA00023283"/>
    </source>
</evidence>
<evidence type="ECO:0000313" key="18">
    <source>
        <dbReference type="EMBL" id="ATG80315.1"/>
    </source>
</evidence>
<evidence type="ECO:0000313" key="20">
    <source>
        <dbReference type="EMBL" id="QIM58582.1"/>
    </source>
</evidence>
<feature type="transmembrane region" description="Helical" evidence="14">
    <location>
        <begin position="187"/>
        <end position="212"/>
    </location>
</feature>
<evidence type="ECO:0000256" key="7">
    <source>
        <dbReference type="ARBA" id="ARBA00023136"/>
    </source>
</evidence>
<dbReference type="EMBL" id="MN995838">
    <property type="protein sequence ID" value="QIN91591.1"/>
    <property type="molecule type" value="Genomic_DNA"/>
</dbReference>
<reference evidence="18" key="1">
    <citation type="submission" date="2016-09" db="EMBL/GenBank/DDBJ databases">
        <title>Complete Genome Sequence Of A Lumpy Skin Disease Virus Strain Isolated From An Outbreak In Israel In 2012.</title>
        <authorList>
            <person name="Vandenbussche F."/>
            <person name="Mathijs E."/>
            <person name="Haegeman A."/>
            <person name="Gelman B."/>
            <person name="Van Borm S."/>
            <person name="De Clercq K."/>
        </authorList>
    </citation>
    <scope>NUCLEOTIDE SEQUENCE [LARGE SCALE GENOMIC DNA]</scope>
    <source>
        <strain evidence="18">155920/2012</strain>
    </source>
</reference>
<dbReference type="EMBL" id="KY829023">
    <property type="protein sequence ID" value="ARO77436.1"/>
    <property type="molecule type" value="Genomic_DNA"/>
</dbReference>
<evidence type="ECO:0000256" key="8">
    <source>
        <dbReference type="ARBA" id="ARBA00023180"/>
    </source>
</evidence>
<accession>A0A1W6S9V0</accession>
<dbReference type="GO" id="GO:0033644">
    <property type="term" value="C:host cell membrane"/>
    <property type="evidence" value="ECO:0007669"/>
    <property type="project" value="UniProtKB-SubCell"/>
</dbReference>
<evidence type="ECO:0000256" key="4">
    <source>
        <dbReference type="ARBA" id="ARBA00022692"/>
    </source>
</evidence>
<dbReference type="Proteomes" id="UP000320780">
    <property type="component" value="Segment"/>
</dbReference>
<feature type="transmembrane region" description="Helical" evidence="14">
    <location>
        <begin position="158"/>
        <end position="181"/>
    </location>
</feature>
<reference evidence="16" key="2">
    <citation type="journal article" date="2017" name="Genome Announc.">
        <title>Complete Genome Sequence of the Lumpy Skin Disease Virus Isolated from the First Reported Case in Greece in 2015.</title>
        <authorList>
            <person name="Agianniotaki E.I."/>
            <person name="Mathijs E."/>
            <person name="Vandenbussche F."/>
            <person name="Tasioudi K.E."/>
            <person name="Haegeman A."/>
            <person name="Iliadou P."/>
            <person name="Chaintoutis S.C."/>
            <person name="Dovas C.I."/>
            <person name="Van Borm S."/>
            <person name="Chondrokouki E.D."/>
            <person name="De Clercq K."/>
        </authorList>
    </citation>
    <scope>NUCLEOTIDE SEQUENCE [LARGE SCALE GENOMIC DNA]</scope>
    <source>
        <strain evidence="16">Evros/GR/15</strain>
    </source>
</reference>
<feature type="transmembrane region" description="Helical" evidence="14">
    <location>
        <begin position="219"/>
        <end position="244"/>
    </location>
</feature>
<keyword evidence="5" id="KW-1043">Host membrane</keyword>
<dbReference type="GO" id="GO:0022409">
    <property type="term" value="P:positive regulation of cell-cell adhesion"/>
    <property type="evidence" value="ECO:0007669"/>
    <property type="project" value="InterPro"/>
</dbReference>
<comment type="subcellular location">
    <subcellularLocation>
        <location evidence="2">Cell membrane</location>
        <topology evidence="2">Multi-pass membrane protein</topology>
    </subcellularLocation>
    <subcellularLocation>
        <location evidence="1">Host membrane</location>
        <topology evidence="1">Multi-pass membrane protein</topology>
    </subcellularLocation>
</comment>
<comment type="function">
    <text evidence="11">Promotes, when overexpressed, the influx of extracellular Ca(2+), leading to membrane permeability and host cell necrosis.</text>
</comment>
<evidence type="ECO:0000313" key="23">
    <source>
        <dbReference type="Proteomes" id="UP000500700"/>
    </source>
</evidence>
<evidence type="ECO:0000313" key="21">
    <source>
        <dbReference type="EMBL" id="QIN91591.1"/>
    </source>
</evidence>
<dbReference type="InterPro" id="IPR036179">
    <property type="entry name" value="Ig-like_dom_sf"/>
</dbReference>
<keyword evidence="9" id="KW-0873">Pyrrolidone carboxylic acid</keyword>
<evidence type="ECO:0000313" key="19">
    <source>
        <dbReference type="EMBL" id="QGM12581.1"/>
    </source>
</evidence>